<name>N6Z1Y7_9RHOO</name>
<comment type="caution">
    <text evidence="8">The sequence shown here is derived from an EMBL/GenBank/DDBJ whole genome shotgun (WGS) entry which is preliminary data.</text>
</comment>
<organism evidence="8 9">
    <name type="scientific">Thauera phenylacetica B4P</name>
    <dbReference type="NCBI Taxonomy" id="1234382"/>
    <lineage>
        <taxon>Bacteria</taxon>
        <taxon>Pseudomonadati</taxon>
        <taxon>Pseudomonadota</taxon>
        <taxon>Betaproteobacteria</taxon>
        <taxon>Rhodocyclales</taxon>
        <taxon>Zoogloeaceae</taxon>
        <taxon>Thauera</taxon>
    </lineage>
</organism>
<dbReference type="InterPro" id="IPR009056">
    <property type="entry name" value="Cyt_c-like_dom"/>
</dbReference>
<dbReference type="PROSITE" id="PS51007">
    <property type="entry name" value="CYTC"/>
    <property type="match status" value="2"/>
</dbReference>
<dbReference type="PANTHER" id="PTHR33751">
    <property type="entry name" value="CBB3-TYPE CYTOCHROME C OXIDASE SUBUNIT FIXP"/>
    <property type="match status" value="1"/>
</dbReference>
<evidence type="ECO:0000313" key="8">
    <source>
        <dbReference type="EMBL" id="ENO97870.1"/>
    </source>
</evidence>
<feature type="binding site" description="axial binding residue" evidence="5">
    <location>
        <position position="185"/>
    </location>
    <ligand>
        <name>heme c</name>
        <dbReference type="ChEBI" id="CHEBI:61717"/>
        <label>2</label>
    </ligand>
    <ligandPart>
        <name>Fe</name>
        <dbReference type="ChEBI" id="CHEBI:18248"/>
    </ligandPart>
</feature>
<evidence type="ECO:0000259" key="7">
    <source>
        <dbReference type="PROSITE" id="PS51007"/>
    </source>
</evidence>
<keyword evidence="3 5" id="KW-0408">Iron</keyword>
<feature type="binding site" description="covalent" evidence="4">
    <location>
        <position position="139"/>
    </location>
    <ligand>
        <name>heme c</name>
        <dbReference type="ChEBI" id="CHEBI:61717"/>
        <label>2</label>
    </ligand>
</feature>
<keyword evidence="9" id="KW-1185">Reference proteome</keyword>
<dbReference type="Pfam" id="PF00034">
    <property type="entry name" value="Cytochrom_C"/>
    <property type="match status" value="1"/>
</dbReference>
<dbReference type="PIRSF" id="PIRSF000005">
    <property type="entry name" value="Cytochrome_c4"/>
    <property type="match status" value="1"/>
</dbReference>
<dbReference type="Proteomes" id="UP000013047">
    <property type="component" value="Unassembled WGS sequence"/>
</dbReference>
<comment type="PTM">
    <text evidence="4">Binds 2 heme c groups covalently per subunit.</text>
</comment>
<accession>N6Z1Y7</accession>
<dbReference type="SUPFAM" id="SSF46626">
    <property type="entry name" value="Cytochrome c"/>
    <property type="match status" value="2"/>
</dbReference>
<dbReference type="InterPro" id="IPR050597">
    <property type="entry name" value="Cytochrome_c_Oxidase_Subunit"/>
</dbReference>
<dbReference type="Pfam" id="PF13442">
    <property type="entry name" value="Cytochrome_CBB3"/>
    <property type="match status" value="1"/>
</dbReference>
<reference evidence="8 9" key="1">
    <citation type="submission" date="2012-09" db="EMBL/GenBank/DDBJ databases">
        <title>Draft Genome Sequences of 6 Strains from Genus Thauera.</title>
        <authorList>
            <person name="Liu B."/>
            <person name="Shapleigh J.P."/>
            <person name="Frostegard A.H."/>
        </authorList>
    </citation>
    <scope>NUCLEOTIDE SEQUENCE [LARGE SCALE GENOMIC DNA]</scope>
    <source>
        <strain evidence="8 9">B4P</strain>
    </source>
</reference>
<feature type="binding site" description="axial binding residue" evidence="5">
    <location>
        <position position="43"/>
    </location>
    <ligand>
        <name>heme c</name>
        <dbReference type="ChEBI" id="CHEBI:61717"/>
        <label>1</label>
    </ligand>
    <ligandPart>
        <name>Fe</name>
        <dbReference type="ChEBI" id="CHEBI:18248"/>
    </ligandPart>
</feature>
<feature type="domain" description="Cytochrome c" evidence="7">
    <location>
        <begin position="118"/>
        <end position="208"/>
    </location>
</feature>
<evidence type="ECO:0000256" key="2">
    <source>
        <dbReference type="ARBA" id="ARBA00022723"/>
    </source>
</evidence>
<evidence type="ECO:0000256" key="6">
    <source>
        <dbReference type="SAM" id="SignalP"/>
    </source>
</evidence>
<dbReference type="GO" id="GO:0009055">
    <property type="term" value="F:electron transfer activity"/>
    <property type="evidence" value="ECO:0007669"/>
    <property type="project" value="InterPro"/>
</dbReference>
<evidence type="ECO:0000256" key="4">
    <source>
        <dbReference type="PIRSR" id="PIRSR000005-1"/>
    </source>
</evidence>
<dbReference type="InterPro" id="IPR036909">
    <property type="entry name" value="Cyt_c-like_dom_sf"/>
</dbReference>
<dbReference type="OrthoDB" id="9773456at2"/>
<feature type="chain" id="PRO_5004128806" evidence="6">
    <location>
        <begin position="19"/>
        <end position="217"/>
    </location>
</feature>
<feature type="binding site" description="axial binding residue" evidence="5">
    <location>
        <position position="143"/>
    </location>
    <ligand>
        <name>heme c</name>
        <dbReference type="ChEBI" id="CHEBI:61717"/>
        <label>2</label>
    </ligand>
    <ligandPart>
        <name>Fe</name>
        <dbReference type="ChEBI" id="CHEBI:18248"/>
    </ligandPart>
</feature>
<keyword evidence="2 5" id="KW-0479">Metal-binding</keyword>
<feature type="binding site" description="covalent" evidence="4">
    <location>
        <position position="142"/>
    </location>
    <ligand>
        <name>heme c</name>
        <dbReference type="ChEBI" id="CHEBI:61717"/>
        <label>2</label>
    </ligand>
</feature>
<dbReference type="PANTHER" id="PTHR33751:SF11">
    <property type="entry name" value="BLL4483 PROTEIN"/>
    <property type="match status" value="1"/>
</dbReference>
<evidence type="ECO:0000256" key="3">
    <source>
        <dbReference type="ARBA" id="ARBA00023004"/>
    </source>
</evidence>
<evidence type="ECO:0000256" key="5">
    <source>
        <dbReference type="PIRSR" id="PIRSR000005-2"/>
    </source>
</evidence>
<proteinExistence type="predicted"/>
<feature type="signal peptide" evidence="6">
    <location>
        <begin position="1"/>
        <end position="18"/>
    </location>
</feature>
<feature type="binding site" description="axial binding residue" evidence="5">
    <location>
        <position position="83"/>
    </location>
    <ligand>
        <name>heme c</name>
        <dbReference type="ChEBI" id="CHEBI:61717"/>
        <label>1</label>
    </ligand>
    <ligandPart>
        <name>Fe</name>
        <dbReference type="ChEBI" id="CHEBI:18248"/>
    </ligandPart>
</feature>
<evidence type="ECO:0000256" key="1">
    <source>
        <dbReference type="ARBA" id="ARBA00022617"/>
    </source>
</evidence>
<keyword evidence="6" id="KW-0732">Signal</keyword>
<keyword evidence="1 4" id="KW-0349">Heme</keyword>
<dbReference type="AlphaFoldDB" id="N6Z1Y7"/>
<feature type="domain" description="Cytochrome c" evidence="7">
    <location>
        <begin position="20"/>
        <end position="106"/>
    </location>
</feature>
<sequence length="217" mass="21942">MFAALTAGLALSGGAALAAGDVANGEKIALQGDGVGAPCIACHGPDGAGVDEAGFPRLPGLPADYIAKQIRDYKSGARNNPVMQANLSSLSEAQIVDVAAYYAGLPVPAMPGKPAPAEAMALGEKLATQGDWSRHLPACESCHGPGSAGVDANFPGIAGQHATYIRQQLEAWRQGARANDPLDVMSAVAERLTEAEIDAVAAYLAAQPVQSAQGGAK</sequence>
<evidence type="ECO:0000313" key="9">
    <source>
        <dbReference type="Proteomes" id="UP000013047"/>
    </source>
</evidence>
<dbReference type="Gene3D" id="1.10.760.10">
    <property type="entry name" value="Cytochrome c-like domain"/>
    <property type="match status" value="2"/>
</dbReference>
<dbReference type="InterPro" id="IPR024167">
    <property type="entry name" value="Cytochrome_c4-like"/>
</dbReference>
<gene>
    <name evidence="8" type="ORF">C667_06726</name>
</gene>
<dbReference type="GO" id="GO:0020037">
    <property type="term" value="F:heme binding"/>
    <property type="evidence" value="ECO:0007669"/>
    <property type="project" value="InterPro"/>
</dbReference>
<dbReference type="EMBL" id="AMXF01000029">
    <property type="protein sequence ID" value="ENO97870.1"/>
    <property type="molecule type" value="Genomic_DNA"/>
</dbReference>
<feature type="binding site" description="covalent" evidence="4">
    <location>
        <position position="42"/>
    </location>
    <ligand>
        <name>heme c</name>
        <dbReference type="ChEBI" id="CHEBI:61717"/>
        <label>1</label>
    </ligand>
</feature>
<protein>
    <submittedName>
        <fullName evidence="8">Cytochrome C class I</fullName>
    </submittedName>
</protein>
<dbReference type="GO" id="GO:0005506">
    <property type="term" value="F:iron ion binding"/>
    <property type="evidence" value="ECO:0007669"/>
    <property type="project" value="InterPro"/>
</dbReference>
<feature type="binding site" description="covalent" evidence="4">
    <location>
        <position position="39"/>
    </location>
    <ligand>
        <name>heme c</name>
        <dbReference type="ChEBI" id="CHEBI:61717"/>
        <label>1</label>
    </ligand>
</feature>
<dbReference type="GO" id="GO:0042597">
    <property type="term" value="C:periplasmic space"/>
    <property type="evidence" value="ECO:0007669"/>
    <property type="project" value="InterPro"/>
</dbReference>